<evidence type="ECO:0000256" key="1">
    <source>
        <dbReference type="SAM" id="MobiDB-lite"/>
    </source>
</evidence>
<reference evidence="4" key="1">
    <citation type="submission" date="2016-10" db="EMBL/GenBank/DDBJ databases">
        <authorList>
            <person name="Varghese N."/>
            <person name="Submissions S."/>
        </authorList>
    </citation>
    <scope>NUCLEOTIDE SEQUENCE [LARGE SCALE GENOMIC DNA]</scope>
    <source>
        <strain evidence="4">DSM 46732</strain>
    </source>
</reference>
<gene>
    <name evidence="3" type="ORF">SAMN04487905_109167</name>
</gene>
<keyword evidence="2" id="KW-0812">Transmembrane</keyword>
<keyword evidence="2" id="KW-1133">Transmembrane helix</keyword>
<feature type="transmembrane region" description="Helical" evidence="2">
    <location>
        <begin position="56"/>
        <end position="76"/>
    </location>
</feature>
<evidence type="ECO:0000256" key="2">
    <source>
        <dbReference type="SAM" id="Phobius"/>
    </source>
</evidence>
<dbReference type="OrthoDB" id="9909668at2"/>
<dbReference type="RefSeq" id="WP_092602748.1">
    <property type="nucleotide sequence ID" value="NZ_FNJR01000009.1"/>
</dbReference>
<proteinExistence type="predicted"/>
<dbReference type="AlphaFoldDB" id="A0A1H0VRJ3"/>
<sequence>MAQHVQPRSLLLGLFRPRSAGRSPEAGEQPEPEPGGRPGAGVREFSPTARRLREGLLWAVLACGMLAAGMVMFHAVNTLGP</sequence>
<evidence type="ECO:0000313" key="3">
    <source>
        <dbReference type="EMBL" id="SDP80871.1"/>
    </source>
</evidence>
<keyword evidence="4" id="KW-1185">Reference proteome</keyword>
<dbReference type="STRING" id="405564.SAMN04487905_109167"/>
<evidence type="ECO:0000313" key="4">
    <source>
        <dbReference type="Proteomes" id="UP000199497"/>
    </source>
</evidence>
<keyword evidence="2" id="KW-0472">Membrane</keyword>
<organism evidence="3 4">
    <name type="scientific">Actinopolyspora xinjiangensis</name>
    <dbReference type="NCBI Taxonomy" id="405564"/>
    <lineage>
        <taxon>Bacteria</taxon>
        <taxon>Bacillati</taxon>
        <taxon>Actinomycetota</taxon>
        <taxon>Actinomycetes</taxon>
        <taxon>Actinopolysporales</taxon>
        <taxon>Actinopolysporaceae</taxon>
        <taxon>Actinopolyspora</taxon>
    </lineage>
</organism>
<name>A0A1H0VRJ3_9ACTN</name>
<accession>A0A1H0VRJ3</accession>
<dbReference type="Proteomes" id="UP000199497">
    <property type="component" value="Unassembled WGS sequence"/>
</dbReference>
<protein>
    <submittedName>
        <fullName evidence="3">Uncharacterized protein</fullName>
    </submittedName>
</protein>
<feature type="region of interest" description="Disordered" evidence="1">
    <location>
        <begin position="1"/>
        <end position="46"/>
    </location>
</feature>
<dbReference type="EMBL" id="FNJR01000009">
    <property type="protein sequence ID" value="SDP80871.1"/>
    <property type="molecule type" value="Genomic_DNA"/>
</dbReference>